<dbReference type="SUPFAM" id="SSF55961">
    <property type="entry name" value="Bet v1-like"/>
    <property type="match status" value="1"/>
</dbReference>
<sequence>MKENSSIWIDAGIDKIWQAITDEQQLSQWYAPGSTWKIPSLVAGEKIIFTLMPNGLTEKLPIILTIKNVIQNQEFSFFLDIEETLIAIVLEEAQKGTTVTINMSGYEASLANLKALVEGN</sequence>
<dbReference type="EMBL" id="CP045835">
    <property type="protein sequence ID" value="QGG51387.1"/>
    <property type="molecule type" value="Genomic_DNA"/>
</dbReference>
<keyword evidence="4" id="KW-1185">Reference proteome</keyword>
<evidence type="ECO:0000313" key="3">
    <source>
        <dbReference type="EMBL" id="QGG51387.1"/>
    </source>
</evidence>
<dbReference type="Pfam" id="PF08327">
    <property type="entry name" value="AHSA1"/>
    <property type="match status" value="1"/>
</dbReference>
<proteinExistence type="inferred from homology"/>
<dbReference type="CDD" id="cd07814">
    <property type="entry name" value="SRPBCC_CalC_Aha1-like"/>
    <property type="match status" value="1"/>
</dbReference>
<dbReference type="Proteomes" id="UP000373269">
    <property type="component" value="Chromosome"/>
</dbReference>
<gene>
    <name evidence="3" type="ORF">GDS87_10600</name>
</gene>
<evidence type="ECO:0000259" key="2">
    <source>
        <dbReference type="Pfam" id="PF08327"/>
    </source>
</evidence>
<dbReference type="RefSeq" id="WP_369595564.1">
    <property type="nucleotide sequence ID" value="NZ_CP045835.1"/>
</dbReference>
<accession>A0ABX6D9G3</accession>
<dbReference type="InterPro" id="IPR013538">
    <property type="entry name" value="ASHA1/2-like_C"/>
</dbReference>
<name>A0ABX6D9G3_9BACI</name>
<reference evidence="3 4" key="1">
    <citation type="submission" date="2019-11" db="EMBL/GenBank/DDBJ databases">
        <title>Whole Genome Sequencing and Comparative Genomic Analyses of Lysinibacillus pakistanensis LZH-9, a Halotolerant Strain with Excellent COD Removal Capability.</title>
        <authorList>
            <person name="Zhou H."/>
        </authorList>
    </citation>
    <scope>NUCLEOTIDE SEQUENCE [LARGE SCALE GENOMIC DNA]</scope>
    <source>
        <strain evidence="3 4">LZH-9</strain>
    </source>
</reference>
<dbReference type="Gene3D" id="3.30.530.20">
    <property type="match status" value="1"/>
</dbReference>
<dbReference type="InterPro" id="IPR023393">
    <property type="entry name" value="START-like_dom_sf"/>
</dbReference>
<evidence type="ECO:0000313" key="4">
    <source>
        <dbReference type="Proteomes" id="UP000373269"/>
    </source>
</evidence>
<evidence type="ECO:0000256" key="1">
    <source>
        <dbReference type="ARBA" id="ARBA00006817"/>
    </source>
</evidence>
<feature type="domain" description="Activator of Hsp90 ATPase homologue 1/2-like C-terminal" evidence="2">
    <location>
        <begin position="11"/>
        <end position="114"/>
    </location>
</feature>
<organism evidence="3 4">
    <name type="scientific">Lysinibacillus pakistanensis</name>
    <dbReference type="NCBI Taxonomy" id="759811"/>
    <lineage>
        <taxon>Bacteria</taxon>
        <taxon>Bacillati</taxon>
        <taxon>Bacillota</taxon>
        <taxon>Bacilli</taxon>
        <taxon>Bacillales</taxon>
        <taxon>Bacillaceae</taxon>
        <taxon>Lysinibacillus</taxon>
    </lineage>
</organism>
<protein>
    <recommendedName>
        <fullName evidence="2">Activator of Hsp90 ATPase homologue 1/2-like C-terminal domain-containing protein</fullName>
    </recommendedName>
</protein>
<comment type="similarity">
    <text evidence="1">Belongs to the AHA1 family.</text>
</comment>